<proteinExistence type="predicted"/>
<organism evidence="1 2">
    <name type="scientific">Russula earlei</name>
    <dbReference type="NCBI Taxonomy" id="71964"/>
    <lineage>
        <taxon>Eukaryota</taxon>
        <taxon>Fungi</taxon>
        <taxon>Dikarya</taxon>
        <taxon>Basidiomycota</taxon>
        <taxon>Agaricomycotina</taxon>
        <taxon>Agaricomycetes</taxon>
        <taxon>Russulales</taxon>
        <taxon>Russulaceae</taxon>
        <taxon>Russula</taxon>
    </lineage>
</organism>
<sequence>MASGSKICVSGVCRRTACDGGGFCFSEAAACSSLSNSSWHSSICSSLTSFTRHGGETAVGGQEMAVWSGSRSVGGKRDLIAISVGDTTGARAAGEVAGDTADGADARRKGRCVDGGGGMQVAAAHVDDGARTDGEAMWEVVRGLGLLGWCWWREVTTVLRCWCLARGVTKETGKAGATAETDGAGTVVGDAGATADGGDRAVEADAVETDMTGAAGVETGATAGAETTADEATDKAEGVVATAAGGAKTLVGEAGATGAAVRETRIGAAMGDVEAAAGNASDTTVDGPEESGVEAAEGETGTERGNVEAVAAAGDTTEGAGEAAAVGVIKSMMAGGAMAMATGGAETLEGEATIDGVGGAGTAGTTGAGDNDPSWAYESARVFSLLTRL</sequence>
<name>A0ACC0TVA8_9AGAM</name>
<evidence type="ECO:0000313" key="2">
    <source>
        <dbReference type="Proteomes" id="UP001207468"/>
    </source>
</evidence>
<dbReference type="EMBL" id="JAGFNK010000430">
    <property type="protein sequence ID" value="KAI9450461.1"/>
    <property type="molecule type" value="Genomic_DNA"/>
</dbReference>
<gene>
    <name evidence="1" type="ORF">F5148DRAFT_1370809</name>
</gene>
<evidence type="ECO:0000313" key="1">
    <source>
        <dbReference type="EMBL" id="KAI9450461.1"/>
    </source>
</evidence>
<comment type="caution">
    <text evidence="1">The sequence shown here is derived from an EMBL/GenBank/DDBJ whole genome shotgun (WGS) entry which is preliminary data.</text>
</comment>
<accession>A0ACC0TVA8</accession>
<keyword evidence="2" id="KW-1185">Reference proteome</keyword>
<reference evidence="1" key="1">
    <citation type="submission" date="2021-03" db="EMBL/GenBank/DDBJ databases">
        <title>Evolutionary priming and transition to the ectomycorrhizal habit in an iconic lineage of mushroom-forming fungi: is preadaptation a requirement?</title>
        <authorList>
            <consortium name="DOE Joint Genome Institute"/>
            <person name="Looney B.P."/>
            <person name="Miyauchi S."/>
            <person name="Morin E."/>
            <person name="Drula E."/>
            <person name="Courty P.E."/>
            <person name="Chicoki N."/>
            <person name="Fauchery L."/>
            <person name="Kohler A."/>
            <person name="Kuo A."/>
            <person name="LaButti K."/>
            <person name="Pangilinan J."/>
            <person name="Lipzen A."/>
            <person name="Riley R."/>
            <person name="Andreopoulos W."/>
            <person name="He G."/>
            <person name="Johnson J."/>
            <person name="Barry K.W."/>
            <person name="Grigoriev I.V."/>
            <person name="Nagy L."/>
            <person name="Hibbett D."/>
            <person name="Henrissat B."/>
            <person name="Matheny P.B."/>
            <person name="Labbe J."/>
            <person name="Martin A.F."/>
        </authorList>
    </citation>
    <scope>NUCLEOTIDE SEQUENCE</scope>
    <source>
        <strain evidence="1">BPL698</strain>
    </source>
</reference>
<protein>
    <submittedName>
        <fullName evidence="1">Uncharacterized protein</fullName>
    </submittedName>
</protein>
<dbReference type="Proteomes" id="UP001207468">
    <property type="component" value="Unassembled WGS sequence"/>
</dbReference>